<dbReference type="STRING" id="74969.FAD_0699"/>
<dbReference type="Proteomes" id="UP000192050">
    <property type="component" value="Chromosome"/>
</dbReference>
<dbReference type="Gene3D" id="6.10.30.10">
    <property type="match status" value="1"/>
</dbReference>
<evidence type="ECO:0000259" key="1">
    <source>
        <dbReference type="Pfam" id="PF12172"/>
    </source>
</evidence>
<dbReference type="SUPFAM" id="SSF50249">
    <property type="entry name" value="Nucleic acid-binding proteins"/>
    <property type="match status" value="1"/>
</dbReference>
<evidence type="ECO:0000313" key="3">
    <source>
        <dbReference type="Proteomes" id="UP000192050"/>
    </source>
</evidence>
<feature type="domain" description="ChsH2 rubredoxin-like zinc ribbon" evidence="1">
    <location>
        <begin position="17"/>
        <end position="46"/>
    </location>
</feature>
<dbReference type="InterPro" id="IPR022002">
    <property type="entry name" value="ChsH2_Znr"/>
</dbReference>
<dbReference type="InterPro" id="IPR012340">
    <property type="entry name" value="NA-bd_OB-fold"/>
</dbReference>
<accession>A0A1V0N3D4</accession>
<dbReference type="OrthoDB" id="9573at2157"/>
<proteinExistence type="predicted"/>
<name>A0A1V0N3D4_9ARCH</name>
<dbReference type="AlphaFoldDB" id="A0A1V0N3D4"/>
<dbReference type="GeneID" id="84217322"/>
<sequence>MKLDEIYEEYNKHFSIGILPYTKCMNCGKVYYYPRDSCPVCGKGDLKIMQSTGHGTVYSYTKFNNGFYGIISFSEGFRAYMDISGNNPGIGMEVEIKFKKIKDNLLPYAELR</sequence>
<dbReference type="KEGG" id="fai:FAD_0699"/>
<dbReference type="EMBL" id="CP015363">
    <property type="protein sequence ID" value="ARD84605.1"/>
    <property type="molecule type" value="Genomic_DNA"/>
</dbReference>
<dbReference type="Pfam" id="PF12172">
    <property type="entry name" value="zf-ChsH2"/>
    <property type="match status" value="1"/>
</dbReference>
<dbReference type="RefSeq" id="WP_081141806.1">
    <property type="nucleotide sequence ID" value="NZ_CP015363.1"/>
</dbReference>
<dbReference type="PANTHER" id="PTHR34075">
    <property type="entry name" value="BLR3430 PROTEIN"/>
    <property type="match status" value="1"/>
</dbReference>
<organism evidence="2 3">
    <name type="scientific">Ferroplasma acidiphilum</name>
    <dbReference type="NCBI Taxonomy" id="74969"/>
    <lineage>
        <taxon>Archaea</taxon>
        <taxon>Methanobacteriati</taxon>
        <taxon>Thermoplasmatota</taxon>
        <taxon>Thermoplasmata</taxon>
        <taxon>Thermoplasmatales</taxon>
        <taxon>Ferroplasmaceae</taxon>
        <taxon>Ferroplasma</taxon>
    </lineage>
</organism>
<evidence type="ECO:0000313" key="2">
    <source>
        <dbReference type="EMBL" id="ARD84605.1"/>
    </source>
</evidence>
<keyword evidence="3" id="KW-1185">Reference proteome</keyword>
<reference evidence="2 3" key="1">
    <citation type="submission" date="2011-10" db="EMBL/GenBank/DDBJ databases">
        <title>Metabolic and evolutionary patterns in the extreme acidophile Ferroplasma acidiphilum.</title>
        <authorList>
            <person name="Golyshina O.V."/>
            <person name="Kozyavkin S.A."/>
            <person name="Tatusov R.L."/>
            <person name="Slesarev A.I."/>
            <person name="Golyshin P.N."/>
        </authorList>
    </citation>
    <scope>NUCLEOTIDE SEQUENCE [LARGE SCALE GENOMIC DNA]</scope>
    <source>
        <strain evidence="3">Y</strain>
    </source>
</reference>
<dbReference type="PANTHER" id="PTHR34075:SF5">
    <property type="entry name" value="BLR3430 PROTEIN"/>
    <property type="match status" value="1"/>
</dbReference>
<dbReference type="InterPro" id="IPR052513">
    <property type="entry name" value="Thioester_dehydratase-like"/>
</dbReference>
<gene>
    <name evidence="2" type="ORF">FAD_0699</name>
</gene>
<protein>
    <recommendedName>
        <fullName evidence="1">ChsH2 rubredoxin-like zinc ribbon domain-containing protein</fullName>
    </recommendedName>
</protein>